<dbReference type="Pfam" id="PF00612">
    <property type="entry name" value="IQ"/>
    <property type="match status" value="2"/>
</dbReference>
<protein>
    <submittedName>
        <fullName evidence="2">Uncharacterized protein</fullName>
    </submittedName>
</protein>
<dbReference type="SMART" id="SM00015">
    <property type="entry name" value="IQ"/>
    <property type="match status" value="2"/>
</dbReference>
<keyword evidence="3" id="KW-1185">Reference proteome</keyword>
<dbReference type="EMBL" id="MPUH01000795">
    <property type="protein sequence ID" value="OMJ73798.1"/>
    <property type="molecule type" value="Genomic_DNA"/>
</dbReference>
<dbReference type="Gene3D" id="1.20.5.190">
    <property type="match status" value="1"/>
</dbReference>
<proteinExistence type="predicted"/>
<reference evidence="2 3" key="1">
    <citation type="submission" date="2016-11" db="EMBL/GenBank/DDBJ databases">
        <title>The macronuclear genome of Stentor coeruleus: a giant cell with tiny introns.</title>
        <authorList>
            <person name="Slabodnick M."/>
            <person name="Ruby J.G."/>
            <person name="Reiff S.B."/>
            <person name="Swart E.C."/>
            <person name="Gosai S."/>
            <person name="Prabakaran S."/>
            <person name="Witkowska E."/>
            <person name="Larue G.E."/>
            <person name="Fisher S."/>
            <person name="Freeman R.M."/>
            <person name="Gunawardena J."/>
            <person name="Chu W."/>
            <person name="Stover N.A."/>
            <person name="Gregory B.D."/>
            <person name="Nowacki M."/>
            <person name="Derisi J."/>
            <person name="Roy S.W."/>
            <person name="Marshall W.F."/>
            <person name="Sood P."/>
        </authorList>
    </citation>
    <scope>NUCLEOTIDE SEQUENCE [LARGE SCALE GENOMIC DNA]</scope>
    <source>
        <strain evidence="2">WM001</strain>
    </source>
</reference>
<dbReference type="AlphaFoldDB" id="A0A1R2BAJ6"/>
<feature type="region of interest" description="Disordered" evidence="1">
    <location>
        <begin position="1"/>
        <end position="27"/>
    </location>
</feature>
<evidence type="ECO:0000313" key="3">
    <source>
        <dbReference type="Proteomes" id="UP000187209"/>
    </source>
</evidence>
<evidence type="ECO:0000256" key="1">
    <source>
        <dbReference type="SAM" id="MobiDB-lite"/>
    </source>
</evidence>
<organism evidence="2 3">
    <name type="scientific">Stentor coeruleus</name>
    <dbReference type="NCBI Taxonomy" id="5963"/>
    <lineage>
        <taxon>Eukaryota</taxon>
        <taxon>Sar</taxon>
        <taxon>Alveolata</taxon>
        <taxon>Ciliophora</taxon>
        <taxon>Postciliodesmatophora</taxon>
        <taxon>Heterotrichea</taxon>
        <taxon>Heterotrichida</taxon>
        <taxon>Stentoridae</taxon>
        <taxon>Stentor</taxon>
    </lineage>
</organism>
<dbReference type="OrthoDB" id="6108017at2759"/>
<sequence>MTPMPEKNIKTKPPSSMKPAKLGNMSNDGITKIMNDSRKIKTRIESYSLKNPENLMDKDFSDSSPKKVRRENTFISSANSHKIQFRENLVENEKKTQKNPVKVPNYLDKVIMIQRFWRNYQRSKTRQKRIEANDKAHKAIAEFEELKKLAMMEGYEVPEFENSPMVKIKNRCENKKNNGKNIYECVLIIQKNVRRYLAVKSYKRIKRLSIKIQRWYRMLVIKDLYQSIRSAIIFIQRFWRQRRVKSLI</sequence>
<name>A0A1R2BAJ6_9CILI</name>
<dbReference type="Proteomes" id="UP000187209">
    <property type="component" value="Unassembled WGS sequence"/>
</dbReference>
<accession>A0A1R2BAJ6</accession>
<dbReference type="InterPro" id="IPR000048">
    <property type="entry name" value="IQ_motif_EF-hand-BS"/>
</dbReference>
<evidence type="ECO:0000313" key="2">
    <source>
        <dbReference type="EMBL" id="OMJ73798.1"/>
    </source>
</evidence>
<gene>
    <name evidence="2" type="ORF">SteCoe_27440</name>
</gene>
<comment type="caution">
    <text evidence="2">The sequence shown here is derived from an EMBL/GenBank/DDBJ whole genome shotgun (WGS) entry which is preliminary data.</text>
</comment>